<comment type="caution">
    <text evidence="3">The sequence shown here is derived from an EMBL/GenBank/DDBJ whole genome shotgun (WGS) entry which is preliminary data.</text>
</comment>
<name>A0AAI9UV32_9PEZI</name>
<feature type="compositionally biased region" description="Basic and acidic residues" evidence="1">
    <location>
        <begin position="165"/>
        <end position="175"/>
    </location>
</feature>
<feature type="region of interest" description="Disordered" evidence="1">
    <location>
        <begin position="85"/>
        <end position="106"/>
    </location>
</feature>
<dbReference type="PANTHER" id="PTHR43792:SF1">
    <property type="entry name" value="N-ACETYLTRANSFERASE DOMAIN-CONTAINING PROTEIN"/>
    <property type="match status" value="1"/>
</dbReference>
<protein>
    <submittedName>
        <fullName evidence="3">Acetyltransferase</fullName>
    </submittedName>
</protein>
<sequence>MMATSAADLASMPLQHNVSVATARLRLRPVEAGDLRAIHRMRLDSEVMRYMPGVETVVVAEESRRSIERVRLMMKEGGFSFAVMQRNHPTDGQTSNTDNDTESNKASAEAGVMGFIGITSPPQIFYIFQRESWGMGYATEALRAFLGAHWARLRGPHGTDCGPDGGRRLFSRPEDSSEVEGGRWYGEEKGEGLGNVLEAHVHDGNVGSETVLRRCGFEFAWETVTSAHGRDDVRCMVYRIERPE</sequence>
<dbReference type="InterPro" id="IPR000182">
    <property type="entry name" value="GNAT_dom"/>
</dbReference>
<accession>A0AAI9UV32</accession>
<dbReference type="Pfam" id="PF13302">
    <property type="entry name" value="Acetyltransf_3"/>
    <property type="match status" value="1"/>
</dbReference>
<evidence type="ECO:0000256" key="1">
    <source>
        <dbReference type="SAM" id="MobiDB-lite"/>
    </source>
</evidence>
<evidence type="ECO:0000259" key="2">
    <source>
        <dbReference type="Pfam" id="PF13302"/>
    </source>
</evidence>
<dbReference type="Proteomes" id="UP001239795">
    <property type="component" value="Unassembled WGS sequence"/>
</dbReference>
<dbReference type="InterPro" id="IPR016181">
    <property type="entry name" value="Acyl_CoA_acyltransferase"/>
</dbReference>
<dbReference type="SUPFAM" id="SSF55729">
    <property type="entry name" value="Acyl-CoA N-acyltransferases (Nat)"/>
    <property type="match status" value="1"/>
</dbReference>
<dbReference type="InterPro" id="IPR051531">
    <property type="entry name" value="N-acetyltransferase"/>
</dbReference>
<feature type="region of interest" description="Disordered" evidence="1">
    <location>
        <begin position="162"/>
        <end position="185"/>
    </location>
</feature>
<proteinExistence type="predicted"/>
<keyword evidence="4" id="KW-1185">Reference proteome</keyword>
<evidence type="ECO:0000313" key="3">
    <source>
        <dbReference type="EMBL" id="KAK1463471.1"/>
    </source>
</evidence>
<dbReference type="PANTHER" id="PTHR43792">
    <property type="entry name" value="GNAT FAMILY, PUTATIVE (AFU_ORTHOLOGUE AFUA_3G00765)-RELATED-RELATED"/>
    <property type="match status" value="1"/>
</dbReference>
<dbReference type="AlphaFoldDB" id="A0AAI9UV32"/>
<dbReference type="GO" id="GO:0016747">
    <property type="term" value="F:acyltransferase activity, transferring groups other than amino-acyl groups"/>
    <property type="evidence" value="ECO:0007669"/>
    <property type="project" value="InterPro"/>
</dbReference>
<gene>
    <name evidence="3" type="ORF">CMEL01_13540</name>
</gene>
<organism evidence="3 4">
    <name type="scientific">Colletotrichum melonis</name>
    <dbReference type="NCBI Taxonomy" id="1209925"/>
    <lineage>
        <taxon>Eukaryota</taxon>
        <taxon>Fungi</taxon>
        <taxon>Dikarya</taxon>
        <taxon>Ascomycota</taxon>
        <taxon>Pezizomycotina</taxon>
        <taxon>Sordariomycetes</taxon>
        <taxon>Hypocreomycetidae</taxon>
        <taxon>Glomerellales</taxon>
        <taxon>Glomerellaceae</taxon>
        <taxon>Colletotrichum</taxon>
        <taxon>Colletotrichum acutatum species complex</taxon>
    </lineage>
</organism>
<dbReference type="EMBL" id="MLGG01000007">
    <property type="protein sequence ID" value="KAK1463471.1"/>
    <property type="molecule type" value="Genomic_DNA"/>
</dbReference>
<reference evidence="3 4" key="1">
    <citation type="submission" date="2016-10" db="EMBL/GenBank/DDBJ databases">
        <title>The genome sequence of Colletotrichum fioriniae PJ7.</title>
        <authorList>
            <person name="Baroncelli R."/>
        </authorList>
    </citation>
    <scope>NUCLEOTIDE SEQUENCE [LARGE SCALE GENOMIC DNA]</scope>
    <source>
        <strain evidence="3">Col 31</strain>
    </source>
</reference>
<evidence type="ECO:0000313" key="4">
    <source>
        <dbReference type="Proteomes" id="UP001239795"/>
    </source>
</evidence>
<dbReference type="Gene3D" id="3.40.630.30">
    <property type="match status" value="1"/>
</dbReference>
<feature type="domain" description="N-acetyltransferase" evidence="2">
    <location>
        <begin position="24"/>
        <end position="218"/>
    </location>
</feature>